<name>A0A967B9B7_9MICO</name>
<evidence type="ECO:0000313" key="3">
    <source>
        <dbReference type="EMBL" id="NHN57221.1"/>
    </source>
</evidence>
<dbReference type="InterPro" id="IPR045970">
    <property type="entry name" value="DUF5926"/>
</dbReference>
<comment type="caution">
    <text evidence="3">The sequence shown here is derived from an EMBL/GenBank/DDBJ whole genome shotgun (WGS) entry which is preliminary data.</text>
</comment>
<reference evidence="3" key="1">
    <citation type="submission" date="2020-03" db="EMBL/GenBank/DDBJ databases">
        <title>Draft sequencing of Calidifontibacter sp. DB0510.</title>
        <authorList>
            <person name="Kim D.-U."/>
        </authorList>
    </citation>
    <scope>NUCLEOTIDE SEQUENCE</scope>
    <source>
        <strain evidence="3">DB0510</strain>
    </source>
</reference>
<evidence type="ECO:0000256" key="1">
    <source>
        <dbReference type="SAM" id="MobiDB-lite"/>
    </source>
</evidence>
<dbReference type="Pfam" id="PF19348">
    <property type="entry name" value="DUF5926"/>
    <property type="match status" value="1"/>
</dbReference>
<accession>A0A967B9B7</accession>
<dbReference type="RefSeq" id="WP_166198285.1">
    <property type="nucleotide sequence ID" value="NZ_JAAOIV010000013.1"/>
</dbReference>
<protein>
    <submittedName>
        <fullName evidence="3">Topoisomerase II</fullName>
    </submittedName>
</protein>
<feature type="domain" description="DUF5926" evidence="2">
    <location>
        <begin position="29"/>
        <end position="294"/>
    </location>
</feature>
<evidence type="ECO:0000259" key="2">
    <source>
        <dbReference type="Pfam" id="PF19348"/>
    </source>
</evidence>
<proteinExistence type="predicted"/>
<gene>
    <name evidence="3" type="ORF">G9U51_15725</name>
</gene>
<dbReference type="AlphaFoldDB" id="A0A967B9B7"/>
<dbReference type="EMBL" id="JAAOIV010000013">
    <property type="protein sequence ID" value="NHN57221.1"/>
    <property type="molecule type" value="Genomic_DNA"/>
</dbReference>
<feature type="region of interest" description="Disordered" evidence="1">
    <location>
        <begin position="1"/>
        <end position="21"/>
    </location>
</feature>
<evidence type="ECO:0000313" key="4">
    <source>
        <dbReference type="Proteomes" id="UP000744769"/>
    </source>
</evidence>
<sequence length="294" mass="31332">MGKAARRKRKDAEAAGVAAPKPAPYAARPFEGLADEAQWVALREIVPAGTAPITVEVDGSSYDVSLATVLPMAWPGLHREDGTRFVALQTGSTSGDASRDLAEAVRAVVALEPGQPLTASPTATADSPRLQDIVTSTSLEVTVHDGFDFWIGDQELDEAGRASMDRANEAVAPTAALSTAGAYWCRIGERCYIRWILEAHEDRATDALARLHAAGTDRLGSGEGAHGRLLGAFRAYGLLVPVWEVDPSAEPAAYDSAMKEVAQRFEQALGVSDSLTPDERRARNGLVSRQVTLR</sequence>
<dbReference type="Proteomes" id="UP000744769">
    <property type="component" value="Unassembled WGS sequence"/>
</dbReference>
<keyword evidence="4" id="KW-1185">Reference proteome</keyword>
<organism evidence="3 4">
    <name type="scientific">Metallococcus carri</name>
    <dbReference type="NCBI Taxonomy" id="1656884"/>
    <lineage>
        <taxon>Bacteria</taxon>
        <taxon>Bacillati</taxon>
        <taxon>Actinomycetota</taxon>
        <taxon>Actinomycetes</taxon>
        <taxon>Micrococcales</taxon>
        <taxon>Dermacoccaceae</taxon>
        <taxon>Metallococcus</taxon>
    </lineage>
</organism>